<dbReference type="EMBL" id="MUGV01000009">
    <property type="protein sequence ID" value="OXA81051.1"/>
    <property type="molecule type" value="Genomic_DNA"/>
</dbReference>
<dbReference type="Gene3D" id="3.20.20.150">
    <property type="entry name" value="Divalent-metal-dependent TIM barrel enzymes"/>
    <property type="match status" value="1"/>
</dbReference>
<dbReference type="InterPro" id="IPR036237">
    <property type="entry name" value="Xyl_isomerase-like_sf"/>
</dbReference>
<dbReference type="RefSeq" id="WP_074662345.1">
    <property type="nucleotide sequence ID" value="NZ_MUGV01000009.1"/>
</dbReference>
<name>A0ABX4BU22_FLAFR</name>
<protein>
    <recommendedName>
        <fullName evidence="1">Xylose isomerase-like TIM barrel domain-containing protein</fullName>
    </recommendedName>
</protein>
<dbReference type="SUPFAM" id="SSF51658">
    <property type="entry name" value="Xylose isomerase-like"/>
    <property type="match status" value="1"/>
</dbReference>
<evidence type="ECO:0000259" key="1">
    <source>
        <dbReference type="Pfam" id="PF01261"/>
    </source>
</evidence>
<evidence type="ECO:0000313" key="3">
    <source>
        <dbReference type="Proteomes" id="UP000198382"/>
    </source>
</evidence>
<accession>A0ABX4BU22</accession>
<keyword evidence="3" id="KW-1185">Reference proteome</keyword>
<feature type="domain" description="Xylose isomerase-like TIM barrel" evidence="1">
    <location>
        <begin position="23"/>
        <end position="222"/>
    </location>
</feature>
<dbReference type="Proteomes" id="UP000198382">
    <property type="component" value="Unassembled WGS sequence"/>
</dbReference>
<dbReference type="InterPro" id="IPR013022">
    <property type="entry name" value="Xyl_isomerase-like_TIM-brl"/>
</dbReference>
<sequence>MNINFFCPRWGNEDLKWEDFFIKVKNAGFDGVEWAINKEVTRNKIKEILQTAKEYNLIMIGQHFDTQNANFEEHLENYQKWLEKVSGLDFYCINSQTGKDFFSKEQNEKIIEAAKQNELKTGISIYHETHRNKFSFAAHITAVYLKENPELKITLDASHWVNVAESYLEDQQQAMDLAILRTEHIHARIGHTEAVQVSDPFAPEWNEALEKHLFWWDAVIKRKKDNGSKMSITTEFGPVPYMPVLPYTNQPVASQWDINHKMMQFLKKRYAD</sequence>
<gene>
    <name evidence="2" type="ORF">B0A65_04710</name>
</gene>
<dbReference type="Pfam" id="PF01261">
    <property type="entry name" value="AP_endonuc_2"/>
    <property type="match status" value="1"/>
</dbReference>
<comment type="caution">
    <text evidence="2">The sequence shown here is derived from an EMBL/GenBank/DDBJ whole genome shotgun (WGS) entry which is preliminary data.</text>
</comment>
<organism evidence="2 3">
    <name type="scientific">Flavobacterium frigidimaris</name>
    <dbReference type="NCBI Taxonomy" id="262320"/>
    <lineage>
        <taxon>Bacteria</taxon>
        <taxon>Pseudomonadati</taxon>
        <taxon>Bacteroidota</taxon>
        <taxon>Flavobacteriia</taxon>
        <taxon>Flavobacteriales</taxon>
        <taxon>Flavobacteriaceae</taxon>
        <taxon>Flavobacterium</taxon>
    </lineage>
</organism>
<reference evidence="2 3" key="1">
    <citation type="submission" date="2016-11" db="EMBL/GenBank/DDBJ databases">
        <title>Whole genomes of Flavobacteriaceae.</title>
        <authorList>
            <person name="Stine C."/>
            <person name="Li C."/>
            <person name="Tadesse D."/>
        </authorList>
    </citation>
    <scope>NUCLEOTIDE SEQUENCE [LARGE SCALE GENOMIC DNA]</scope>
    <source>
        <strain evidence="2 3">DSM 15937</strain>
    </source>
</reference>
<evidence type="ECO:0000313" key="2">
    <source>
        <dbReference type="EMBL" id="OXA81051.1"/>
    </source>
</evidence>
<proteinExistence type="predicted"/>